<dbReference type="SUPFAM" id="SSF158622">
    <property type="entry name" value="YheA/YmcA-like"/>
    <property type="match status" value="1"/>
</dbReference>
<dbReference type="EMBL" id="FP929052">
    <property type="protein sequence ID" value="CBL17058.1"/>
    <property type="molecule type" value="Genomic_DNA"/>
</dbReference>
<name>D4LBR3_RUMC1</name>
<accession>D4LBR3</accession>
<dbReference type="Proteomes" id="UP000007054">
    <property type="component" value="Chromosome"/>
</dbReference>
<evidence type="ECO:0008006" key="3">
    <source>
        <dbReference type="Google" id="ProtNLM"/>
    </source>
</evidence>
<dbReference type="Gene3D" id="1.20.1500.10">
    <property type="entry name" value="YheA/YmcA-like"/>
    <property type="match status" value="1"/>
</dbReference>
<protein>
    <recommendedName>
        <fullName evidence="3">YlbF family regulator</fullName>
    </recommendedName>
</protein>
<dbReference type="GeneID" id="83155656"/>
<dbReference type="BioCyc" id="RCHA213810:RUM_RS04260-MONOMER"/>
<dbReference type="PATRIC" id="fig|213810.4.peg.794"/>
<dbReference type="KEGG" id="rch:RUM_08820"/>
<dbReference type="InterPro" id="IPR010368">
    <property type="entry name" value="Com_YlbF"/>
</dbReference>
<sequence>MENEQMDIIAMTRKLGAMLQQDDRYTAYHLAKQANDQDEDLQKLIGEFNLKRMELNSEMSKPDKDRDKLTALDGKIKELYGQIMANKNMAVFNNVKNAMDELLSQINMIITMSANGEDPATCSVEHSCGGNCSSCGGCH</sequence>
<organism evidence="1 2">
    <name type="scientific">Ruminococcus champanellensis (strain DSM 18848 / JCM 17042 / KCTC 15320 / 18P13)</name>
    <dbReference type="NCBI Taxonomy" id="213810"/>
    <lineage>
        <taxon>Bacteria</taxon>
        <taxon>Bacillati</taxon>
        <taxon>Bacillota</taxon>
        <taxon>Clostridia</taxon>
        <taxon>Eubacteriales</taxon>
        <taxon>Oscillospiraceae</taxon>
        <taxon>Ruminococcus</taxon>
    </lineage>
</organism>
<evidence type="ECO:0000313" key="2">
    <source>
        <dbReference type="Proteomes" id="UP000007054"/>
    </source>
</evidence>
<gene>
    <name evidence="1" type="ordered locus">RUM_08820</name>
</gene>
<dbReference type="Pfam" id="PF06133">
    <property type="entry name" value="Com_YlbF"/>
    <property type="match status" value="1"/>
</dbReference>
<dbReference type="InterPro" id="IPR023378">
    <property type="entry name" value="YheA/YmcA-like_dom_sf"/>
</dbReference>
<evidence type="ECO:0000313" key="1">
    <source>
        <dbReference type="EMBL" id="CBL17058.1"/>
    </source>
</evidence>
<dbReference type="STRING" id="213810.RUM_08820"/>
<dbReference type="HOGENOM" id="CLU_140243_0_0_9"/>
<proteinExistence type="predicted"/>
<dbReference type="AlphaFoldDB" id="D4LBR3"/>
<reference evidence="1" key="1">
    <citation type="submission" date="2010-03" db="EMBL/GenBank/DDBJ databases">
        <title>The genome sequence of Ruminococcus sp. 18P13.</title>
        <authorList>
            <consortium name="metaHIT consortium -- http://www.metahit.eu/"/>
            <person name="Pajon A."/>
            <person name="Turner K."/>
            <person name="Parkhill J."/>
            <person name="Bernalier A."/>
        </authorList>
    </citation>
    <scope>NUCLEOTIDE SEQUENCE [LARGE SCALE GENOMIC DNA]</scope>
    <source>
        <strain evidence="1">Type strain: 18P13</strain>
    </source>
</reference>
<dbReference type="RefSeq" id="WP_015557965.1">
    <property type="nucleotide sequence ID" value="NC_021039.1"/>
</dbReference>
<reference evidence="1" key="2">
    <citation type="submission" date="2010-03" db="EMBL/GenBank/DDBJ databases">
        <authorList>
            <person name="Pajon A."/>
        </authorList>
    </citation>
    <scope>NUCLEOTIDE SEQUENCE</scope>
    <source>
        <strain evidence="1">Type strain: 18P13</strain>
    </source>
</reference>
<keyword evidence="2" id="KW-1185">Reference proteome</keyword>